<evidence type="ECO:0000256" key="3">
    <source>
        <dbReference type="ARBA" id="ARBA00023136"/>
    </source>
</evidence>
<dbReference type="EMBL" id="BSPD01000065">
    <property type="protein sequence ID" value="GLS27079.1"/>
    <property type="molecule type" value="Genomic_DNA"/>
</dbReference>
<feature type="transmembrane region" description="Helical" evidence="8">
    <location>
        <begin position="12"/>
        <end position="31"/>
    </location>
</feature>
<gene>
    <name evidence="9" type="ORF">GCM10007877_27980</name>
</gene>
<evidence type="ECO:0000313" key="10">
    <source>
        <dbReference type="Proteomes" id="UP001156870"/>
    </source>
</evidence>
<keyword evidence="5" id="KW-0998">Cell outer membrane</keyword>
<dbReference type="Proteomes" id="UP001156870">
    <property type="component" value="Unassembled WGS sequence"/>
</dbReference>
<sequence>MTAGYTRFLSTPFTIVATGCVMLALITLTGCGQTGPLYLPESAQQPPSAQTSQSQPLLESPTEEPTTENTSKSTTVQQ</sequence>
<accession>A0AA37WM96</accession>
<keyword evidence="2" id="KW-0732">Signal</keyword>
<dbReference type="PROSITE" id="PS51257">
    <property type="entry name" value="PROKAR_LIPOPROTEIN"/>
    <property type="match status" value="1"/>
</dbReference>
<organism evidence="9 10">
    <name type="scientific">Marinibactrum halimedae</name>
    <dbReference type="NCBI Taxonomy" id="1444977"/>
    <lineage>
        <taxon>Bacteria</taxon>
        <taxon>Pseudomonadati</taxon>
        <taxon>Pseudomonadota</taxon>
        <taxon>Gammaproteobacteria</taxon>
        <taxon>Cellvibrionales</taxon>
        <taxon>Cellvibrionaceae</taxon>
        <taxon>Marinibactrum</taxon>
    </lineage>
</organism>
<evidence type="ECO:0008006" key="11">
    <source>
        <dbReference type="Google" id="ProtNLM"/>
    </source>
</evidence>
<feature type="compositionally biased region" description="Low complexity" evidence="7">
    <location>
        <begin position="67"/>
        <end position="78"/>
    </location>
</feature>
<feature type="region of interest" description="Disordered" evidence="7">
    <location>
        <begin position="36"/>
        <end position="78"/>
    </location>
</feature>
<name>A0AA37WM96_9GAMM</name>
<protein>
    <recommendedName>
        <fullName evidence="11">Lipoprotein</fullName>
    </recommendedName>
</protein>
<dbReference type="NCBIfam" id="NF047847">
    <property type="entry name" value="SS_mature_LptM"/>
    <property type="match status" value="1"/>
</dbReference>
<evidence type="ECO:0000256" key="4">
    <source>
        <dbReference type="ARBA" id="ARBA00023139"/>
    </source>
</evidence>
<keyword evidence="8" id="KW-1133">Transmembrane helix</keyword>
<proteinExistence type="predicted"/>
<comment type="subcellular location">
    <subcellularLocation>
        <location evidence="1">Cell outer membrane</location>
        <topology evidence="1">Lipid-anchor</topology>
    </subcellularLocation>
</comment>
<feature type="compositionally biased region" description="Low complexity" evidence="7">
    <location>
        <begin position="40"/>
        <end position="60"/>
    </location>
</feature>
<evidence type="ECO:0000256" key="7">
    <source>
        <dbReference type="SAM" id="MobiDB-lite"/>
    </source>
</evidence>
<keyword evidence="10" id="KW-1185">Reference proteome</keyword>
<evidence type="ECO:0000256" key="6">
    <source>
        <dbReference type="ARBA" id="ARBA00023288"/>
    </source>
</evidence>
<reference evidence="9 10" key="1">
    <citation type="journal article" date="2014" name="Int. J. Syst. Evol. Microbiol.">
        <title>Complete genome sequence of Corynebacterium casei LMG S-19264T (=DSM 44701T), isolated from a smear-ripened cheese.</title>
        <authorList>
            <consortium name="US DOE Joint Genome Institute (JGI-PGF)"/>
            <person name="Walter F."/>
            <person name="Albersmeier A."/>
            <person name="Kalinowski J."/>
            <person name="Ruckert C."/>
        </authorList>
    </citation>
    <scope>NUCLEOTIDE SEQUENCE [LARGE SCALE GENOMIC DNA]</scope>
    <source>
        <strain evidence="9 10">NBRC 110095</strain>
    </source>
</reference>
<evidence type="ECO:0000313" key="9">
    <source>
        <dbReference type="EMBL" id="GLS27079.1"/>
    </source>
</evidence>
<evidence type="ECO:0000256" key="8">
    <source>
        <dbReference type="SAM" id="Phobius"/>
    </source>
</evidence>
<comment type="caution">
    <text evidence="9">The sequence shown here is derived from an EMBL/GenBank/DDBJ whole genome shotgun (WGS) entry which is preliminary data.</text>
</comment>
<keyword evidence="6" id="KW-0449">Lipoprotein</keyword>
<dbReference type="InterPro" id="IPR032831">
    <property type="entry name" value="LptM_cons"/>
</dbReference>
<evidence type="ECO:0000256" key="5">
    <source>
        <dbReference type="ARBA" id="ARBA00023237"/>
    </source>
</evidence>
<evidence type="ECO:0000256" key="2">
    <source>
        <dbReference type="ARBA" id="ARBA00022729"/>
    </source>
</evidence>
<keyword evidence="3 8" id="KW-0472">Membrane</keyword>
<dbReference type="AlphaFoldDB" id="A0AA37WM96"/>
<keyword evidence="4" id="KW-0564">Palmitate</keyword>
<evidence type="ECO:0000256" key="1">
    <source>
        <dbReference type="ARBA" id="ARBA00004459"/>
    </source>
</evidence>
<keyword evidence="8" id="KW-0812">Transmembrane</keyword>
<dbReference type="RefSeq" id="WP_232592885.1">
    <property type="nucleotide sequence ID" value="NZ_BSPD01000065.1"/>
</dbReference>